<dbReference type="Proteomes" id="UP001642502">
    <property type="component" value="Unassembled WGS sequence"/>
</dbReference>
<feature type="transmembrane region" description="Helical" evidence="8">
    <location>
        <begin position="356"/>
        <end position="380"/>
    </location>
</feature>
<evidence type="ECO:0000256" key="8">
    <source>
        <dbReference type="RuleBase" id="RU362101"/>
    </source>
</evidence>
<keyword evidence="7 8" id="KW-0472">Membrane</keyword>
<sequence length="493" mass="52497">MAFAPLAAVQQWIVPRLPRRLRGIPLPTLLIIGLLVLVNLATWAVVGVVLHFYAQLTGTAVLAYTLGLRHALGADHISAIDLITRRLIASGQRPVFVGTFFSLGHSTVVIVTYAVVAATSGALRKRFDGFERVGNIIGTSVLAAVLLILSAGNAWTLWRLASNPRAELRKRHDAAQDDDLDDYAAGQLGPEPYRDEADGVAAGTDADALAEADIEAGENAHVHRGYGSTDPTSPSGSAAVATATAHETDMTGASACLRLEGGGFLVRVFRKLFVMIDRPWKMYPLGAMFGLGFDTSLEVALIGIASIQGAQGTSLWLILIFPALFTAGMCMMDTTDGALMMMLYTSKTFSRDNVAILYYFIVLTDIALDVAAFIGMIQVLPRASSVASPSGRFWDGVNTIGDNFDIVGGSICGVFLLAGVGSVIVYKPWRRRMDRKMAARERARLASEASTPVAPQAVGAQEPRALAPTDLSGGKSQSYGTTSQVPVPQGRDE</sequence>
<evidence type="ECO:0000313" key="11">
    <source>
        <dbReference type="Proteomes" id="UP001642502"/>
    </source>
</evidence>
<feature type="transmembrane region" description="Helical" evidence="8">
    <location>
        <begin position="95"/>
        <end position="116"/>
    </location>
</feature>
<dbReference type="InterPro" id="IPR011541">
    <property type="entry name" value="Ni/Co_transpt_high_affinity"/>
</dbReference>
<evidence type="ECO:0000313" key="10">
    <source>
        <dbReference type="EMBL" id="CAK7269783.1"/>
    </source>
</evidence>
<dbReference type="EMBL" id="CAWUON010000051">
    <property type="protein sequence ID" value="CAK7269783.1"/>
    <property type="molecule type" value="Genomic_DNA"/>
</dbReference>
<feature type="transmembrane region" description="Helical" evidence="8">
    <location>
        <begin position="313"/>
        <end position="335"/>
    </location>
</feature>
<feature type="transmembrane region" description="Helical" evidence="8">
    <location>
        <begin position="285"/>
        <end position="307"/>
    </location>
</feature>
<feature type="transmembrane region" description="Helical" evidence="8">
    <location>
        <begin position="26"/>
        <end position="46"/>
    </location>
</feature>
<feature type="region of interest" description="Disordered" evidence="9">
    <location>
        <begin position="444"/>
        <end position="493"/>
    </location>
</feature>
<protein>
    <recommendedName>
        <fullName evidence="8">Nickel/cobalt efflux system</fullName>
    </recommendedName>
</protein>
<evidence type="ECO:0000256" key="1">
    <source>
        <dbReference type="ARBA" id="ARBA00004127"/>
    </source>
</evidence>
<feature type="compositionally biased region" description="Polar residues" evidence="9">
    <location>
        <begin position="474"/>
        <end position="486"/>
    </location>
</feature>
<keyword evidence="5 8" id="KW-0812">Transmembrane</keyword>
<dbReference type="PANTHER" id="PTHR31611:SF0">
    <property type="entry name" value="HIGH-AFFINITY NICKEL TRANSPORT PROTEIN NIC1"/>
    <property type="match status" value="1"/>
</dbReference>
<evidence type="ECO:0000256" key="5">
    <source>
        <dbReference type="ARBA" id="ARBA00022692"/>
    </source>
</evidence>
<proteinExistence type="inferred from homology"/>
<feature type="transmembrane region" description="Helical" evidence="8">
    <location>
        <begin position="136"/>
        <end position="161"/>
    </location>
</feature>
<dbReference type="InterPro" id="IPR004688">
    <property type="entry name" value="Ni/Co_transpt"/>
</dbReference>
<reference evidence="10 11" key="1">
    <citation type="submission" date="2024-01" db="EMBL/GenBank/DDBJ databases">
        <authorList>
            <person name="Allen C."/>
            <person name="Tagirdzhanova G."/>
        </authorList>
    </citation>
    <scope>NUCLEOTIDE SEQUENCE [LARGE SCALE GENOMIC DNA]</scope>
    <source>
        <strain evidence="10 11">CBS 119000</strain>
    </source>
</reference>
<gene>
    <name evidence="10" type="ORF">SEPCBS119000_003746</name>
</gene>
<evidence type="ECO:0000256" key="2">
    <source>
        <dbReference type="ARBA" id="ARBA00010892"/>
    </source>
</evidence>
<dbReference type="PANTHER" id="PTHR31611">
    <property type="entry name" value="HIGH-AFFINITY NICKEL TRANSPORT PROTEIN NIC1"/>
    <property type="match status" value="1"/>
</dbReference>
<evidence type="ECO:0000256" key="4">
    <source>
        <dbReference type="ARBA" id="ARBA00022596"/>
    </source>
</evidence>
<accession>A0ABP0DNB8</accession>
<feature type="transmembrane region" description="Helical" evidence="8">
    <location>
        <begin position="406"/>
        <end position="426"/>
    </location>
</feature>
<evidence type="ECO:0000256" key="7">
    <source>
        <dbReference type="ARBA" id="ARBA00023136"/>
    </source>
</evidence>
<evidence type="ECO:0000256" key="6">
    <source>
        <dbReference type="ARBA" id="ARBA00022989"/>
    </source>
</evidence>
<keyword evidence="4" id="KW-0533">Nickel</keyword>
<comment type="subcellular location">
    <subcellularLocation>
        <location evidence="8">Cell membrane</location>
        <topology evidence="8">Multi-pass membrane protein</topology>
    </subcellularLocation>
    <subcellularLocation>
        <location evidence="1">Endomembrane system</location>
        <topology evidence="1">Multi-pass membrane protein</topology>
    </subcellularLocation>
</comment>
<comment type="similarity">
    <text evidence="2 8">Belongs to the NiCoT transporter (TC 2.A.52) family.</text>
</comment>
<keyword evidence="11" id="KW-1185">Reference proteome</keyword>
<comment type="caution">
    <text evidence="10">The sequence shown here is derived from an EMBL/GenBank/DDBJ whole genome shotgun (WGS) entry which is preliminary data.</text>
</comment>
<dbReference type="Pfam" id="PF03824">
    <property type="entry name" value="NicO"/>
    <property type="match status" value="2"/>
</dbReference>
<organism evidence="10 11">
    <name type="scientific">Sporothrix epigloea</name>
    <dbReference type="NCBI Taxonomy" id="1892477"/>
    <lineage>
        <taxon>Eukaryota</taxon>
        <taxon>Fungi</taxon>
        <taxon>Dikarya</taxon>
        <taxon>Ascomycota</taxon>
        <taxon>Pezizomycotina</taxon>
        <taxon>Sordariomycetes</taxon>
        <taxon>Sordariomycetidae</taxon>
        <taxon>Ophiostomatales</taxon>
        <taxon>Ophiostomataceae</taxon>
        <taxon>Sporothrix</taxon>
    </lineage>
</organism>
<feature type="transmembrane region" description="Helical" evidence="8">
    <location>
        <begin position="52"/>
        <end position="74"/>
    </location>
</feature>
<name>A0ABP0DNB8_9PEZI</name>
<keyword evidence="3 8" id="KW-0813">Transport</keyword>
<keyword evidence="6 8" id="KW-1133">Transmembrane helix</keyword>
<evidence type="ECO:0000256" key="3">
    <source>
        <dbReference type="ARBA" id="ARBA00022448"/>
    </source>
</evidence>
<evidence type="ECO:0000256" key="9">
    <source>
        <dbReference type="SAM" id="MobiDB-lite"/>
    </source>
</evidence>